<dbReference type="InterPro" id="IPR004378">
    <property type="entry name" value="F420H2_quin_Rdtase"/>
</dbReference>
<dbReference type="GO" id="GO:0016491">
    <property type="term" value="F:oxidoreductase activity"/>
    <property type="evidence" value="ECO:0007669"/>
    <property type="project" value="InterPro"/>
</dbReference>
<protein>
    <recommendedName>
        <fullName evidence="3">Peptidase</fullName>
    </recommendedName>
</protein>
<keyword evidence="2" id="KW-1185">Reference proteome</keyword>
<dbReference type="NCBIfam" id="TIGR00026">
    <property type="entry name" value="hi_GC_TIGR00026"/>
    <property type="match status" value="1"/>
</dbReference>
<dbReference type="InterPro" id="IPR012349">
    <property type="entry name" value="Split_barrel_FMN-bd"/>
</dbReference>
<gene>
    <name evidence="1" type="ORF">nbrc107697_14190</name>
</gene>
<sequence>MRLPNSLARLNKVVTNPIQRLWAPHFAPFIMLEHVGRKSGKRYSIPVVAFVDGDKLSIVLTYGPKTDWVRNVQAAGRFDMVRKNKRYTVVGPRLVPSDSPDIVKAARIPARAFDYVLNGTIREGD</sequence>
<dbReference type="AlphaFoldDB" id="A0A7I9UX56"/>
<proteinExistence type="predicted"/>
<evidence type="ECO:0000313" key="1">
    <source>
        <dbReference type="EMBL" id="GED97380.1"/>
    </source>
</evidence>
<comment type="caution">
    <text evidence="1">The sequence shown here is derived from an EMBL/GenBank/DDBJ whole genome shotgun (WGS) entry which is preliminary data.</text>
</comment>
<evidence type="ECO:0008006" key="3">
    <source>
        <dbReference type="Google" id="ProtNLM"/>
    </source>
</evidence>
<dbReference type="OrthoDB" id="3778270at2"/>
<dbReference type="Proteomes" id="UP000444980">
    <property type="component" value="Unassembled WGS sequence"/>
</dbReference>
<organism evidence="1 2">
    <name type="scientific">Gordonia crocea</name>
    <dbReference type="NCBI Taxonomy" id="589162"/>
    <lineage>
        <taxon>Bacteria</taxon>
        <taxon>Bacillati</taxon>
        <taxon>Actinomycetota</taxon>
        <taxon>Actinomycetes</taxon>
        <taxon>Mycobacteriales</taxon>
        <taxon>Gordoniaceae</taxon>
        <taxon>Gordonia</taxon>
    </lineage>
</organism>
<reference evidence="2" key="1">
    <citation type="submission" date="2019-06" db="EMBL/GenBank/DDBJ databases">
        <title>Gordonia isolated from sludge of a wastewater treatment plant.</title>
        <authorList>
            <person name="Tamura T."/>
            <person name="Aoyama K."/>
            <person name="Kang Y."/>
            <person name="Saito S."/>
            <person name="Akiyama N."/>
            <person name="Yazawa K."/>
            <person name="Gonoi T."/>
            <person name="Mikami Y."/>
        </authorList>
    </citation>
    <scope>NUCLEOTIDE SEQUENCE [LARGE SCALE GENOMIC DNA]</scope>
    <source>
        <strain evidence="2">NBRC 107697</strain>
    </source>
</reference>
<dbReference type="EMBL" id="BJOU01000001">
    <property type="protein sequence ID" value="GED97380.1"/>
    <property type="molecule type" value="Genomic_DNA"/>
</dbReference>
<accession>A0A7I9UX56</accession>
<dbReference type="RefSeq" id="WP_161926712.1">
    <property type="nucleotide sequence ID" value="NZ_BJOU01000001.1"/>
</dbReference>
<name>A0A7I9UX56_9ACTN</name>
<dbReference type="Pfam" id="PF04075">
    <property type="entry name" value="F420H2_quin_red"/>
    <property type="match status" value="1"/>
</dbReference>
<evidence type="ECO:0000313" key="2">
    <source>
        <dbReference type="Proteomes" id="UP000444980"/>
    </source>
</evidence>
<dbReference type="Gene3D" id="2.30.110.10">
    <property type="entry name" value="Electron Transport, Fmn-binding Protein, Chain A"/>
    <property type="match status" value="1"/>
</dbReference>